<evidence type="ECO:0000256" key="2">
    <source>
        <dbReference type="ARBA" id="ARBA00025783"/>
    </source>
</evidence>
<dbReference type="FunFam" id="3.40.50.150:FF:000305">
    <property type="entry name" value="S-adenosyl-L-methionine-dependent methyltransferase superfamily protein"/>
    <property type="match status" value="1"/>
</dbReference>
<dbReference type="InterPro" id="IPR029063">
    <property type="entry name" value="SAM-dependent_MTases_sf"/>
</dbReference>
<dbReference type="FunCoup" id="A0A1Q3DC47">
    <property type="interactions" value="909"/>
</dbReference>
<name>A0A1Q3DC47_CEPFO</name>
<comment type="catalytic activity">
    <reaction evidence="4">
        <text>a 5'-end (N(7)-methyl 5'-triphosphoguanosine)-ribonucleoside in snoRNA + S-adenosyl-L-methionine = a 5'-end (N(2),N(7)-dimethyl 5'-triphosphoguanosine)-ribonucleoside in snoRNA + S-adenosyl-L-homocysteine + H(+)</text>
        <dbReference type="Rhea" id="RHEA:78475"/>
        <dbReference type="Rhea" id="RHEA-COMP:19086"/>
        <dbReference type="Rhea" id="RHEA-COMP:19088"/>
        <dbReference type="ChEBI" id="CHEBI:15378"/>
        <dbReference type="ChEBI" id="CHEBI:57856"/>
        <dbReference type="ChEBI" id="CHEBI:59789"/>
        <dbReference type="ChEBI" id="CHEBI:156461"/>
        <dbReference type="ChEBI" id="CHEBI:172880"/>
    </reaction>
    <physiologicalReaction direction="left-to-right" evidence="4">
        <dbReference type="Rhea" id="RHEA:78476"/>
    </physiologicalReaction>
</comment>
<evidence type="ECO:0000256" key="4">
    <source>
        <dbReference type="ARBA" id="ARBA00048740"/>
    </source>
</evidence>
<dbReference type="InterPro" id="IPR001202">
    <property type="entry name" value="WW_dom"/>
</dbReference>
<dbReference type="GO" id="GO:0071164">
    <property type="term" value="F:RNA cap trimethylguanosine synthase activity"/>
    <property type="evidence" value="ECO:0007669"/>
    <property type="project" value="TreeGrafter"/>
</dbReference>
<sequence length="618" mass="68339">FTKVSEVEIVSPSVFHGNSSNSLCCMSMLGESESSYCDVAVDVSKSRYPSEGEETASSTRITSGDIKLQIYDGLSDILLNDTQDCEVLPYTDVKSKDDKITARDSTNLEATLSPECYLEDTGFDNDKNGLGGHLMESNGLEVSLRAYLDGEGKEFCNVDGTERPRITNSVAYNPQIEAVDHGDIGSCCYDGDFGDWKVYWDSFYMKNYFYNVRTQVSTWHPPPGMEHLSSVDSFDKSNETIAEETEMNFSPSLSCCNTESTDLCGLQNSSDLLEGLTNDDRSANQAPDELSGGDGLAADYCVSGMSMTTPLSSILGNPELPEIKKSCNCRSTPCLESNSLEHVGSLTSALTEVIVSEGSDMHLGLVAPAHDKFDIHLDLAKTKRKKNARRRTRRQRNYSDYCIEVQFQGMFEGYPTNIGKYWCQRYLLFSKFDDGIKMDEEGWFSVTPEPIARHHALRCGGGVIVDCFTGVGGNAIQFAQKSKHVIAIDIDPKKITYACHNAAIYGVGDLIDFVNGDFFLLAPKLKADVVFLSPPWGGPEYSKVETYNIMTMLKPHDGYFLFNTAKEVASTIVVFLPRNIDLNQLAELALSANAPWSLEVEKNFLNGKLKAITAYFRN</sequence>
<comment type="similarity">
    <text evidence="2">Belongs to the methyltransferase superfamily. Trimethylguanosine synthase family.</text>
</comment>
<dbReference type="Gene3D" id="2.20.70.10">
    <property type="match status" value="1"/>
</dbReference>
<comment type="catalytic activity">
    <reaction evidence="6">
        <text>a 5'-end (N(7)-methyl 5'-triphosphoguanosine)-ribonucleoside in snRNA + S-adenosyl-L-methionine = a 5'-end (N(2),N(7)-dimethyl 5'-triphosphoguanosine)-ribonucleoside in snRNA + S-adenosyl-L-homocysteine + H(+)</text>
        <dbReference type="Rhea" id="RHEA:78471"/>
        <dbReference type="Rhea" id="RHEA-COMP:19085"/>
        <dbReference type="Rhea" id="RHEA-COMP:19087"/>
        <dbReference type="ChEBI" id="CHEBI:15378"/>
        <dbReference type="ChEBI" id="CHEBI:57856"/>
        <dbReference type="ChEBI" id="CHEBI:59789"/>
        <dbReference type="ChEBI" id="CHEBI:156461"/>
        <dbReference type="ChEBI" id="CHEBI:172880"/>
    </reaction>
    <physiologicalReaction direction="left-to-right" evidence="6">
        <dbReference type="Rhea" id="RHEA:78472"/>
    </physiologicalReaction>
</comment>
<evidence type="ECO:0000256" key="5">
    <source>
        <dbReference type="ARBA" id="ARBA00048763"/>
    </source>
</evidence>
<organism evidence="9 10">
    <name type="scientific">Cephalotus follicularis</name>
    <name type="common">Albany pitcher plant</name>
    <dbReference type="NCBI Taxonomy" id="3775"/>
    <lineage>
        <taxon>Eukaryota</taxon>
        <taxon>Viridiplantae</taxon>
        <taxon>Streptophyta</taxon>
        <taxon>Embryophyta</taxon>
        <taxon>Tracheophyta</taxon>
        <taxon>Spermatophyta</taxon>
        <taxon>Magnoliopsida</taxon>
        <taxon>eudicotyledons</taxon>
        <taxon>Gunneridae</taxon>
        <taxon>Pentapetalae</taxon>
        <taxon>rosids</taxon>
        <taxon>fabids</taxon>
        <taxon>Oxalidales</taxon>
        <taxon>Cephalotaceae</taxon>
        <taxon>Cephalotus</taxon>
    </lineage>
</organism>
<feature type="domain" description="WW" evidence="8">
    <location>
        <begin position="196"/>
        <end position="224"/>
    </location>
</feature>
<dbReference type="PROSITE" id="PS50020">
    <property type="entry name" value="WW_DOMAIN_2"/>
    <property type="match status" value="1"/>
</dbReference>
<dbReference type="PANTHER" id="PTHR14741">
    <property type="entry name" value="S-ADENOSYLMETHIONINE-DEPENDENT METHYLTRANSFERASE RELATED"/>
    <property type="match status" value="1"/>
</dbReference>
<dbReference type="Pfam" id="PF09445">
    <property type="entry name" value="Methyltransf_15"/>
    <property type="match status" value="1"/>
</dbReference>
<gene>
    <name evidence="9" type="ORF">CFOL_v3_33240</name>
</gene>
<evidence type="ECO:0000256" key="6">
    <source>
        <dbReference type="ARBA" id="ARBA00049075"/>
    </source>
</evidence>
<feature type="non-terminal residue" evidence="9">
    <location>
        <position position="1"/>
    </location>
</feature>
<accession>A0A1Q3DC47</accession>
<keyword evidence="10" id="KW-1185">Reference proteome</keyword>
<evidence type="ECO:0000256" key="3">
    <source>
        <dbReference type="ARBA" id="ARBA00047418"/>
    </source>
</evidence>
<dbReference type="AlphaFoldDB" id="A0A1Q3DC47"/>
<reference evidence="10" key="1">
    <citation type="submission" date="2016-04" db="EMBL/GenBank/DDBJ databases">
        <title>Cephalotus genome sequencing.</title>
        <authorList>
            <person name="Fukushima K."/>
            <person name="Hasebe M."/>
            <person name="Fang X."/>
        </authorList>
    </citation>
    <scope>NUCLEOTIDE SEQUENCE [LARGE SCALE GENOMIC DNA]</scope>
    <source>
        <strain evidence="10">cv. St1</strain>
    </source>
</reference>
<dbReference type="STRING" id="3775.A0A1Q3DC47"/>
<evidence type="ECO:0000259" key="8">
    <source>
        <dbReference type="PROSITE" id="PS50020"/>
    </source>
</evidence>
<evidence type="ECO:0000256" key="1">
    <source>
        <dbReference type="ARBA" id="ARBA00018517"/>
    </source>
</evidence>
<dbReference type="EMBL" id="BDDD01005781">
    <property type="protein sequence ID" value="GAV89828.1"/>
    <property type="molecule type" value="Genomic_DNA"/>
</dbReference>
<comment type="caution">
    <text evidence="9">The sequence shown here is derived from an EMBL/GenBank/DDBJ whole genome shotgun (WGS) entry which is preliminary data.</text>
</comment>
<dbReference type="CDD" id="cd00201">
    <property type="entry name" value="WW"/>
    <property type="match status" value="1"/>
</dbReference>
<dbReference type="OrthoDB" id="194443at2759"/>
<dbReference type="InParanoid" id="A0A1Q3DC47"/>
<dbReference type="CDD" id="cd02440">
    <property type="entry name" value="AdoMet_MTases"/>
    <property type="match status" value="1"/>
</dbReference>
<dbReference type="InterPro" id="IPR019012">
    <property type="entry name" value="RNA_cap_Gua-N2-MeTrfase"/>
</dbReference>
<comment type="catalytic activity">
    <reaction evidence="3">
        <text>a 5'-end (N(2),N(7)-dimethyl 5'-triphosphoguanosine)-ribonucleoside in snoRNA + S-adenosyl-L-methionine = a 5'-end (N(2),N(2),N(7)-trimethyl 5'-triphosphoguanosine)-ribonucleoside in snoRNA + S-adenosyl-L-homocysteine + H(+)</text>
        <dbReference type="Rhea" id="RHEA:78507"/>
        <dbReference type="Rhea" id="RHEA-COMP:19088"/>
        <dbReference type="Rhea" id="RHEA-COMP:19090"/>
        <dbReference type="ChEBI" id="CHEBI:15378"/>
        <dbReference type="ChEBI" id="CHEBI:57856"/>
        <dbReference type="ChEBI" id="CHEBI:59789"/>
        <dbReference type="ChEBI" id="CHEBI:167623"/>
        <dbReference type="ChEBI" id="CHEBI:172880"/>
    </reaction>
    <physiologicalReaction direction="left-to-right" evidence="3">
        <dbReference type="Rhea" id="RHEA:78508"/>
    </physiologicalReaction>
</comment>
<protein>
    <recommendedName>
        <fullName evidence="1">Trimethylguanosine synthase</fullName>
    </recommendedName>
    <alternativeName>
        <fullName evidence="7">Cap-specific guanine-N(2) methyltransferase</fullName>
    </alternativeName>
</protein>
<dbReference type="Proteomes" id="UP000187406">
    <property type="component" value="Unassembled WGS sequence"/>
</dbReference>
<evidence type="ECO:0000313" key="9">
    <source>
        <dbReference type="EMBL" id="GAV89828.1"/>
    </source>
</evidence>
<evidence type="ECO:0000313" key="10">
    <source>
        <dbReference type="Proteomes" id="UP000187406"/>
    </source>
</evidence>
<dbReference type="PROSITE" id="PS01159">
    <property type="entry name" value="WW_DOMAIN_1"/>
    <property type="match status" value="1"/>
</dbReference>
<dbReference type="Gene3D" id="3.40.50.150">
    <property type="entry name" value="Vaccinia Virus protein VP39"/>
    <property type="match status" value="1"/>
</dbReference>
<proteinExistence type="inferred from homology"/>
<dbReference type="SUPFAM" id="SSF53335">
    <property type="entry name" value="S-adenosyl-L-methionine-dependent methyltransferases"/>
    <property type="match status" value="1"/>
</dbReference>
<dbReference type="GO" id="GO:0005634">
    <property type="term" value="C:nucleus"/>
    <property type="evidence" value="ECO:0007669"/>
    <property type="project" value="TreeGrafter"/>
</dbReference>
<comment type="catalytic activity">
    <reaction evidence="5">
        <text>a 5'-end (N(2),N(7)-dimethyl 5'-triphosphoguanosine)-ribonucleoside in snRNA + S-adenosyl-L-methionine = a 5'-end (N(2),N(2),N(7)-trimethyl 5'-triphosphoguanosine)-ribonucleoside in snRNA + S-adenosyl-L-homocysteine + H(+)</text>
        <dbReference type="Rhea" id="RHEA:78479"/>
        <dbReference type="Rhea" id="RHEA-COMP:19087"/>
        <dbReference type="Rhea" id="RHEA-COMP:19089"/>
        <dbReference type="ChEBI" id="CHEBI:15378"/>
        <dbReference type="ChEBI" id="CHEBI:57856"/>
        <dbReference type="ChEBI" id="CHEBI:59789"/>
        <dbReference type="ChEBI" id="CHEBI:167623"/>
        <dbReference type="ChEBI" id="CHEBI:172880"/>
    </reaction>
    <physiologicalReaction direction="left-to-right" evidence="5">
        <dbReference type="Rhea" id="RHEA:78480"/>
    </physiologicalReaction>
</comment>
<evidence type="ECO:0000256" key="7">
    <source>
        <dbReference type="ARBA" id="ARBA00049790"/>
    </source>
</evidence>
<feature type="non-terminal residue" evidence="9">
    <location>
        <position position="618"/>
    </location>
</feature>
<dbReference type="PANTHER" id="PTHR14741:SF32">
    <property type="entry name" value="TRIMETHYLGUANOSINE SYNTHASE"/>
    <property type="match status" value="1"/>
</dbReference>